<keyword evidence="2" id="KW-1185">Reference proteome</keyword>
<protein>
    <submittedName>
        <fullName evidence="1">Uncharacterized protein</fullName>
    </submittedName>
</protein>
<dbReference type="EMBL" id="BJWL01000042">
    <property type="protein sequence ID" value="GFS28409.1"/>
    <property type="molecule type" value="Genomic_DNA"/>
</dbReference>
<sequence>MLAFRSILTPGPERWTPPPCPGFGNPIEVKFPFQAVLFAIRVSPGEGGGPIHLFQKVRRFISKNRNVRAVSLHVPNYLVPDCFLIQSVSLEVADSCIFQMDQQTTDFRRYHWSKLSESWFPMSFRPTLSQSAKASFLIYELSSGQLIRSLEPQNGFRPFWTGIGYGEDEIFPSLFTTRAPGWPNHSFRFQSLTSSIRRYARTYSKEKVVK</sequence>
<dbReference type="AlphaFoldDB" id="A0A7J0D8D4"/>
<organism evidence="1 2">
    <name type="scientific">Actinidia rufa</name>
    <dbReference type="NCBI Taxonomy" id="165716"/>
    <lineage>
        <taxon>Eukaryota</taxon>
        <taxon>Viridiplantae</taxon>
        <taxon>Streptophyta</taxon>
        <taxon>Embryophyta</taxon>
        <taxon>Tracheophyta</taxon>
        <taxon>Spermatophyta</taxon>
        <taxon>Magnoliopsida</taxon>
        <taxon>eudicotyledons</taxon>
        <taxon>Gunneridae</taxon>
        <taxon>Pentapetalae</taxon>
        <taxon>asterids</taxon>
        <taxon>Ericales</taxon>
        <taxon>Actinidiaceae</taxon>
        <taxon>Actinidia</taxon>
    </lineage>
</organism>
<dbReference type="Proteomes" id="UP000585474">
    <property type="component" value="Unassembled WGS sequence"/>
</dbReference>
<proteinExistence type="predicted"/>
<gene>
    <name evidence="1" type="ORF">Acr_00g0001650</name>
</gene>
<accession>A0A7J0D8D4</accession>
<name>A0A7J0D8D4_9ERIC</name>
<comment type="caution">
    <text evidence="1">The sequence shown here is derived from an EMBL/GenBank/DDBJ whole genome shotgun (WGS) entry which is preliminary data.</text>
</comment>
<reference evidence="2" key="1">
    <citation type="submission" date="2019-07" db="EMBL/GenBank/DDBJ databases">
        <title>De Novo Assembly of kiwifruit Actinidia rufa.</title>
        <authorList>
            <person name="Sugita-Konishi S."/>
            <person name="Sato K."/>
            <person name="Mori E."/>
            <person name="Abe Y."/>
            <person name="Kisaki G."/>
            <person name="Hamano K."/>
            <person name="Suezawa K."/>
            <person name="Otani M."/>
            <person name="Fukuda T."/>
            <person name="Manabe T."/>
            <person name="Gomi K."/>
            <person name="Tabuchi M."/>
            <person name="Akimitsu K."/>
            <person name="Kataoka I."/>
        </authorList>
    </citation>
    <scope>NUCLEOTIDE SEQUENCE [LARGE SCALE GENOMIC DNA]</scope>
    <source>
        <strain evidence="2">cv. Fuchu</strain>
    </source>
</reference>
<evidence type="ECO:0000313" key="1">
    <source>
        <dbReference type="EMBL" id="GFS28409.1"/>
    </source>
</evidence>
<evidence type="ECO:0000313" key="2">
    <source>
        <dbReference type="Proteomes" id="UP000585474"/>
    </source>
</evidence>